<dbReference type="eggNOG" id="ENOG502RYBZ">
    <property type="taxonomic scope" value="Eukaryota"/>
</dbReference>
<evidence type="ECO:0000256" key="7">
    <source>
        <dbReference type="ARBA" id="ARBA00023242"/>
    </source>
</evidence>
<evidence type="ECO:0000256" key="6">
    <source>
        <dbReference type="ARBA" id="ARBA00023187"/>
    </source>
</evidence>
<dbReference type="OMA" id="PETECTR"/>
<reference evidence="9 10" key="2">
    <citation type="journal article" date="2010" name="Nucleic Acids Res.">
        <title>BeetleBase in 2010: revisions to provide comprehensive genomic information for Tribolium castaneum.</title>
        <authorList>
            <person name="Kim H.S."/>
            <person name="Murphy T."/>
            <person name="Xia J."/>
            <person name="Caragea D."/>
            <person name="Park Y."/>
            <person name="Beeman R.W."/>
            <person name="Lorenzen M.D."/>
            <person name="Butcher S."/>
            <person name="Manak J.R."/>
            <person name="Brown S.J."/>
        </authorList>
    </citation>
    <scope>GENOME REANNOTATION</scope>
    <source>
        <strain evidence="9 10">Georgia GA2</strain>
    </source>
</reference>
<dbReference type="KEGG" id="tca:657009"/>
<evidence type="ECO:0000256" key="2">
    <source>
        <dbReference type="ARBA" id="ARBA00004604"/>
    </source>
</evidence>
<dbReference type="HOGENOM" id="CLU_1580543_0_0_1"/>
<evidence type="ECO:0000256" key="8">
    <source>
        <dbReference type="SAM" id="MobiDB-lite"/>
    </source>
</evidence>
<accession>D6WEC8</accession>
<dbReference type="InParanoid" id="D6WEC8"/>
<evidence type="ECO:0000256" key="5">
    <source>
        <dbReference type="ARBA" id="ARBA00022664"/>
    </source>
</evidence>
<keyword evidence="6" id="KW-0508">mRNA splicing</keyword>
<dbReference type="EMBL" id="KQ971326">
    <property type="protein sequence ID" value="EFA00863.1"/>
    <property type="molecule type" value="Genomic_DNA"/>
</dbReference>
<feature type="compositionally biased region" description="Low complexity" evidence="8">
    <location>
        <begin position="45"/>
        <end position="63"/>
    </location>
</feature>
<evidence type="ECO:0000256" key="3">
    <source>
        <dbReference type="ARBA" id="ARBA00006852"/>
    </source>
</evidence>
<dbReference type="InterPro" id="IPR019532">
    <property type="entry name" value="Nucl_RNA-splicing_assoc_SR-25"/>
</dbReference>
<dbReference type="Proteomes" id="UP000007266">
    <property type="component" value="Linkage group 3"/>
</dbReference>
<keyword evidence="5" id="KW-0507">mRNA processing</keyword>
<dbReference type="Pfam" id="PF10500">
    <property type="entry name" value="SR-25"/>
    <property type="match status" value="1"/>
</dbReference>
<protein>
    <recommendedName>
        <fullName evidence="4">ADP-ribosylation factor-like protein 6-interacting protein 4</fullName>
    </recommendedName>
</protein>
<dbReference type="STRING" id="7070.D6WEC8"/>
<feature type="compositionally biased region" description="Basic residues" evidence="8">
    <location>
        <begin position="1"/>
        <end position="11"/>
    </location>
</feature>
<comment type="similarity">
    <text evidence="3">Belongs to the ARL6IP4 family.</text>
</comment>
<reference evidence="9 10" key="1">
    <citation type="journal article" date="2008" name="Nature">
        <title>The genome of the model beetle and pest Tribolium castaneum.</title>
        <authorList>
            <consortium name="Tribolium Genome Sequencing Consortium"/>
            <person name="Richards S."/>
            <person name="Gibbs R.A."/>
            <person name="Weinstock G.M."/>
            <person name="Brown S.J."/>
            <person name="Denell R."/>
            <person name="Beeman R.W."/>
            <person name="Gibbs R."/>
            <person name="Beeman R.W."/>
            <person name="Brown S.J."/>
            <person name="Bucher G."/>
            <person name="Friedrich M."/>
            <person name="Grimmelikhuijzen C.J."/>
            <person name="Klingler M."/>
            <person name="Lorenzen M."/>
            <person name="Richards S."/>
            <person name="Roth S."/>
            <person name="Schroder R."/>
            <person name="Tautz D."/>
            <person name="Zdobnov E.M."/>
            <person name="Muzny D."/>
            <person name="Gibbs R.A."/>
            <person name="Weinstock G.M."/>
            <person name="Attaway T."/>
            <person name="Bell S."/>
            <person name="Buhay C.J."/>
            <person name="Chandrabose M.N."/>
            <person name="Chavez D."/>
            <person name="Clerk-Blankenburg K.P."/>
            <person name="Cree A."/>
            <person name="Dao M."/>
            <person name="Davis C."/>
            <person name="Chacko J."/>
            <person name="Dinh H."/>
            <person name="Dugan-Rocha S."/>
            <person name="Fowler G."/>
            <person name="Garner T.T."/>
            <person name="Garnes J."/>
            <person name="Gnirke A."/>
            <person name="Hawes A."/>
            <person name="Hernandez J."/>
            <person name="Hines S."/>
            <person name="Holder M."/>
            <person name="Hume J."/>
            <person name="Jhangiani S.N."/>
            <person name="Joshi V."/>
            <person name="Khan Z.M."/>
            <person name="Jackson L."/>
            <person name="Kovar C."/>
            <person name="Kowis A."/>
            <person name="Lee S."/>
            <person name="Lewis L.R."/>
            <person name="Margolis J."/>
            <person name="Morgan M."/>
            <person name="Nazareth L.V."/>
            <person name="Nguyen N."/>
            <person name="Okwuonu G."/>
            <person name="Parker D."/>
            <person name="Richards S."/>
            <person name="Ruiz S.J."/>
            <person name="Santibanez J."/>
            <person name="Savard J."/>
            <person name="Scherer S.E."/>
            <person name="Schneider B."/>
            <person name="Sodergren E."/>
            <person name="Tautz D."/>
            <person name="Vattahil S."/>
            <person name="Villasana D."/>
            <person name="White C.S."/>
            <person name="Wright R."/>
            <person name="Park Y."/>
            <person name="Beeman R.W."/>
            <person name="Lord J."/>
            <person name="Oppert B."/>
            <person name="Lorenzen M."/>
            <person name="Brown S."/>
            <person name="Wang L."/>
            <person name="Savard J."/>
            <person name="Tautz D."/>
            <person name="Richards S."/>
            <person name="Weinstock G."/>
            <person name="Gibbs R.A."/>
            <person name="Liu Y."/>
            <person name="Worley K."/>
            <person name="Weinstock G."/>
            <person name="Elsik C.G."/>
            <person name="Reese J.T."/>
            <person name="Elhaik E."/>
            <person name="Landan G."/>
            <person name="Graur D."/>
            <person name="Arensburger P."/>
            <person name="Atkinson P."/>
            <person name="Beeman R.W."/>
            <person name="Beidler J."/>
            <person name="Brown S.J."/>
            <person name="Demuth J.P."/>
            <person name="Drury D.W."/>
            <person name="Du Y.Z."/>
            <person name="Fujiwara H."/>
            <person name="Lorenzen M."/>
            <person name="Maselli V."/>
            <person name="Osanai M."/>
            <person name="Park Y."/>
            <person name="Robertson H.M."/>
            <person name="Tu Z."/>
            <person name="Wang J.J."/>
            <person name="Wang S."/>
            <person name="Richards S."/>
            <person name="Song H."/>
            <person name="Zhang L."/>
            <person name="Sodergren E."/>
            <person name="Werner D."/>
            <person name="Stanke M."/>
            <person name="Morgenstern B."/>
            <person name="Solovyev V."/>
            <person name="Kosarev P."/>
            <person name="Brown G."/>
            <person name="Chen H.C."/>
            <person name="Ermolaeva O."/>
            <person name="Hlavina W."/>
            <person name="Kapustin Y."/>
            <person name="Kiryutin B."/>
            <person name="Kitts P."/>
            <person name="Maglott D."/>
            <person name="Pruitt K."/>
            <person name="Sapojnikov V."/>
            <person name="Souvorov A."/>
            <person name="Mackey A.J."/>
            <person name="Waterhouse R.M."/>
            <person name="Wyder S."/>
            <person name="Zdobnov E.M."/>
            <person name="Zdobnov E.M."/>
            <person name="Wyder S."/>
            <person name="Kriventseva E.V."/>
            <person name="Kadowaki T."/>
            <person name="Bork P."/>
            <person name="Aranda M."/>
            <person name="Bao R."/>
            <person name="Beermann A."/>
            <person name="Berns N."/>
            <person name="Bolognesi R."/>
            <person name="Bonneton F."/>
            <person name="Bopp D."/>
            <person name="Brown S.J."/>
            <person name="Bucher G."/>
            <person name="Butts T."/>
            <person name="Chaumot A."/>
            <person name="Denell R.E."/>
            <person name="Ferrier D.E."/>
            <person name="Friedrich M."/>
            <person name="Gordon C.M."/>
            <person name="Jindra M."/>
            <person name="Klingler M."/>
            <person name="Lan Q."/>
            <person name="Lattorff H.M."/>
            <person name="Laudet V."/>
            <person name="von Levetsow C."/>
            <person name="Liu Z."/>
            <person name="Lutz R."/>
            <person name="Lynch J.A."/>
            <person name="da Fonseca R.N."/>
            <person name="Posnien N."/>
            <person name="Reuter R."/>
            <person name="Roth S."/>
            <person name="Savard J."/>
            <person name="Schinko J.B."/>
            <person name="Schmitt C."/>
            <person name="Schoppmeier M."/>
            <person name="Schroder R."/>
            <person name="Shippy T.D."/>
            <person name="Simonnet F."/>
            <person name="Marques-Souza H."/>
            <person name="Tautz D."/>
            <person name="Tomoyasu Y."/>
            <person name="Trauner J."/>
            <person name="Van der Zee M."/>
            <person name="Vervoort M."/>
            <person name="Wittkopp N."/>
            <person name="Wimmer E.A."/>
            <person name="Yang X."/>
            <person name="Jones A.K."/>
            <person name="Sattelle D.B."/>
            <person name="Ebert P.R."/>
            <person name="Nelson D."/>
            <person name="Scott J.G."/>
            <person name="Beeman R.W."/>
            <person name="Muthukrishnan S."/>
            <person name="Kramer K.J."/>
            <person name="Arakane Y."/>
            <person name="Beeman R.W."/>
            <person name="Zhu Q."/>
            <person name="Hogenkamp D."/>
            <person name="Dixit R."/>
            <person name="Oppert B."/>
            <person name="Jiang H."/>
            <person name="Zou Z."/>
            <person name="Marshall J."/>
            <person name="Elpidina E."/>
            <person name="Vinokurov K."/>
            <person name="Oppert C."/>
            <person name="Zou Z."/>
            <person name="Evans J."/>
            <person name="Lu Z."/>
            <person name="Zhao P."/>
            <person name="Sumathipala N."/>
            <person name="Altincicek B."/>
            <person name="Vilcinskas A."/>
            <person name="Williams M."/>
            <person name="Hultmark D."/>
            <person name="Hetru C."/>
            <person name="Jiang H."/>
            <person name="Grimmelikhuijzen C.J."/>
            <person name="Hauser F."/>
            <person name="Cazzamali G."/>
            <person name="Williamson M."/>
            <person name="Park Y."/>
            <person name="Li B."/>
            <person name="Tanaka Y."/>
            <person name="Predel R."/>
            <person name="Neupert S."/>
            <person name="Schachtner J."/>
            <person name="Verleyen P."/>
            <person name="Raible F."/>
            <person name="Bork P."/>
            <person name="Friedrich M."/>
            <person name="Walden K.K."/>
            <person name="Robertson H.M."/>
            <person name="Angeli S."/>
            <person name="Foret S."/>
            <person name="Bucher G."/>
            <person name="Schuetz S."/>
            <person name="Maleszka R."/>
            <person name="Wimmer E.A."/>
            <person name="Beeman R.W."/>
            <person name="Lorenzen M."/>
            <person name="Tomoyasu Y."/>
            <person name="Miller S.C."/>
            <person name="Grossmann D."/>
            <person name="Bucher G."/>
        </authorList>
    </citation>
    <scope>NUCLEOTIDE SEQUENCE [LARGE SCALE GENOMIC DNA]</scope>
    <source>
        <strain evidence="9 10">Georgia GA2</strain>
    </source>
</reference>
<proteinExistence type="inferred from homology"/>
<dbReference type="OrthoDB" id="48562at2759"/>
<feature type="compositionally biased region" description="Basic residues" evidence="8">
    <location>
        <begin position="22"/>
        <end position="44"/>
    </location>
</feature>
<evidence type="ECO:0000256" key="4">
    <source>
        <dbReference type="ARBA" id="ARBA00017993"/>
    </source>
</evidence>
<dbReference type="PhylomeDB" id="D6WEC8"/>
<dbReference type="GO" id="GO:0005730">
    <property type="term" value="C:nucleolus"/>
    <property type="evidence" value="ECO:0007669"/>
    <property type="project" value="UniProtKB-SubCell"/>
</dbReference>
<dbReference type="GO" id="GO:0016607">
    <property type="term" value="C:nuclear speck"/>
    <property type="evidence" value="ECO:0007669"/>
    <property type="project" value="UniProtKB-SubCell"/>
</dbReference>
<feature type="compositionally biased region" description="Basic residues" evidence="8">
    <location>
        <begin position="64"/>
        <end position="80"/>
    </location>
</feature>
<dbReference type="AlphaFoldDB" id="D6WEC8"/>
<evidence type="ECO:0000256" key="1">
    <source>
        <dbReference type="ARBA" id="ARBA00004324"/>
    </source>
</evidence>
<feature type="compositionally biased region" description="Low complexity" evidence="8">
    <location>
        <begin position="12"/>
        <end position="21"/>
    </location>
</feature>
<evidence type="ECO:0000313" key="10">
    <source>
        <dbReference type="Proteomes" id="UP000007266"/>
    </source>
</evidence>
<dbReference type="GO" id="GO:0006397">
    <property type="term" value="P:mRNA processing"/>
    <property type="evidence" value="ECO:0007669"/>
    <property type="project" value="UniProtKB-KW"/>
</dbReference>
<sequence length="169" mass="19214">MGPHKKHRKRSASPSDSSSTVQRKKSRSDSSKKKKRKSKHKKHVSSSSDSSSSDSTSSSSSSHQKLKKSKKLKDKTKKRKSEVTSSDIPVELMAKSKAMAPMTKEQWEKQQSVVRRVYDETTGRHRLIKGDGEVIEEIVSRDRHKAINQQATRGDGEFFQAQMFNRLKK</sequence>
<dbReference type="GO" id="GO:0008380">
    <property type="term" value="P:RNA splicing"/>
    <property type="evidence" value="ECO:0007669"/>
    <property type="project" value="UniProtKB-KW"/>
</dbReference>
<keyword evidence="10" id="KW-1185">Reference proteome</keyword>
<comment type="subcellular location">
    <subcellularLocation>
        <location evidence="1">Nucleus speckle</location>
    </subcellularLocation>
    <subcellularLocation>
        <location evidence="2">Nucleus</location>
        <location evidence="2">Nucleolus</location>
    </subcellularLocation>
</comment>
<evidence type="ECO:0000313" key="9">
    <source>
        <dbReference type="EMBL" id="EFA00863.1"/>
    </source>
</evidence>
<feature type="region of interest" description="Disordered" evidence="8">
    <location>
        <begin position="1"/>
        <end position="89"/>
    </location>
</feature>
<name>D6WEC8_TRICA</name>
<organism evidence="9 10">
    <name type="scientific">Tribolium castaneum</name>
    <name type="common">Red flour beetle</name>
    <dbReference type="NCBI Taxonomy" id="7070"/>
    <lineage>
        <taxon>Eukaryota</taxon>
        <taxon>Metazoa</taxon>
        <taxon>Ecdysozoa</taxon>
        <taxon>Arthropoda</taxon>
        <taxon>Hexapoda</taxon>
        <taxon>Insecta</taxon>
        <taxon>Pterygota</taxon>
        <taxon>Neoptera</taxon>
        <taxon>Endopterygota</taxon>
        <taxon>Coleoptera</taxon>
        <taxon>Polyphaga</taxon>
        <taxon>Cucujiformia</taxon>
        <taxon>Tenebrionidae</taxon>
        <taxon>Tenebrionidae incertae sedis</taxon>
        <taxon>Tribolium</taxon>
    </lineage>
</organism>
<keyword evidence="7" id="KW-0539">Nucleus</keyword>
<gene>
    <name evidence="9" type="primary">GLEAN_03766</name>
    <name evidence="9" type="ORF">TcasGA2_TC003766</name>
</gene>